<sequence>MEEMRRTDVVEFKGSSPEQVEKLINLRSQLDMLSNFEIVPSTVSGFPLIQRDVFVQRAPFDMRYNVGNEMDRTLEEVGRLPEFKAFFSPPTEQELRDAAAHGPIVVITINYLDTGCDAIIIQPNKIQTIFLPELSWDAISNTIDEGQLGRPSVLGWLWDTAMGPILDTLGYTQPVVGDDPWPHVWWIPTGELAMFPLHAAGHHTQEPHNTVLSRVVSSYSTSVRAIIQGRRRRVNSDESPKALLVAMETTPYQSRLPYATEEIKVLKPLCNSINHTISEPARNKKAVLKDLQHCNIFHFAGHGCTVRDDPGKSYLCLEEGSQNPVRVNDLLNLNLFARPPFLAYLSACGTGRVGSRSMVDESLHLISACQLSGFLHVIGTLWEVSDKTCVDVAEVVYKGIRDGGMRNESVAQGLHNALLLLRDQWVSEIENRSCRRALRRAQIAHNADLKDDEGQDGRDILPVDDEDCMSPPSWVPYVHFGI</sequence>
<evidence type="ECO:0000313" key="2">
    <source>
        <dbReference type="EMBL" id="CAH0044390.1"/>
    </source>
</evidence>
<dbReference type="OrthoDB" id="9991317at2759"/>
<gene>
    <name evidence="2" type="ORF">CSOL1703_00010133</name>
</gene>
<dbReference type="EMBL" id="CABFOC020000005">
    <property type="protein sequence ID" value="CAH0044390.1"/>
    <property type="molecule type" value="Genomic_DNA"/>
</dbReference>
<dbReference type="Proteomes" id="UP000775872">
    <property type="component" value="Unassembled WGS sequence"/>
</dbReference>
<organism evidence="2 3">
    <name type="scientific">Clonostachys solani</name>
    <dbReference type="NCBI Taxonomy" id="160281"/>
    <lineage>
        <taxon>Eukaryota</taxon>
        <taxon>Fungi</taxon>
        <taxon>Dikarya</taxon>
        <taxon>Ascomycota</taxon>
        <taxon>Pezizomycotina</taxon>
        <taxon>Sordariomycetes</taxon>
        <taxon>Hypocreomycetidae</taxon>
        <taxon>Hypocreales</taxon>
        <taxon>Bionectriaceae</taxon>
        <taxon>Clonostachys</taxon>
    </lineage>
</organism>
<accession>A0A9N9W182</accession>
<reference evidence="2 3" key="2">
    <citation type="submission" date="2021-10" db="EMBL/GenBank/DDBJ databases">
        <authorList>
            <person name="Piombo E."/>
        </authorList>
    </citation>
    <scope>NUCLEOTIDE SEQUENCE [LARGE SCALE GENOMIC DNA]</scope>
</reference>
<name>A0A9N9W182_9HYPO</name>
<dbReference type="InterPro" id="IPR024983">
    <property type="entry name" value="CHAT_dom"/>
</dbReference>
<proteinExistence type="predicted"/>
<reference evidence="3" key="1">
    <citation type="submission" date="2019-06" db="EMBL/GenBank/DDBJ databases">
        <authorList>
            <person name="Broberg M."/>
        </authorList>
    </citation>
    <scope>NUCLEOTIDE SEQUENCE [LARGE SCALE GENOMIC DNA]</scope>
</reference>
<evidence type="ECO:0000313" key="3">
    <source>
        <dbReference type="Proteomes" id="UP000775872"/>
    </source>
</evidence>
<evidence type="ECO:0000259" key="1">
    <source>
        <dbReference type="Pfam" id="PF12770"/>
    </source>
</evidence>
<comment type="caution">
    <text evidence="2">The sequence shown here is derived from an EMBL/GenBank/DDBJ whole genome shotgun (WGS) entry which is preliminary data.</text>
</comment>
<dbReference type="Pfam" id="PF12770">
    <property type="entry name" value="CHAT"/>
    <property type="match status" value="1"/>
</dbReference>
<dbReference type="AlphaFoldDB" id="A0A9N9W182"/>
<keyword evidence="3" id="KW-1185">Reference proteome</keyword>
<feature type="domain" description="CHAT" evidence="1">
    <location>
        <begin position="154"/>
        <end position="479"/>
    </location>
</feature>
<protein>
    <recommendedName>
        <fullName evidence="1">CHAT domain-containing protein</fullName>
    </recommendedName>
</protein>